<protein>
    <submittedName>
        <fullName evidence="2">Uncharacterized protein</fullName>
    </submittedName>
</protein>
<organism evidence="2 3">
    <name type="scientific">Phreatobacter oligotrophus</name>
    <dbReference type="NCBI Taxonomy" id="1122261"/>
    <lineage>
        <taxon>Bacteria</taxon>
        <taxon>Pseudomonadati</taxon>
        <taxon>Pseudomonadota</taxon>
        <taxon>Alphaproteobacteria</taxon>
        <taxon>Hyphomicrobiales</taxon>
        <taxon>Phreatobacteraceae</taxon>
        <taxon>Phreatobacter</taxon>
    </lineage>
</organism>
<dbReference type="RefSeq" id="WP_108178928.1">
    <property type="nucleotide sequence ID" value="NZ_PZZL01000009.1"/>
</dbReference>
<reference evidence="2 3" key="1">
    <citation type="submission" date="2018-04" db="EMBL/GenBank/DDBJ databases">
        <title>Genomic Encyclopedia of Archaeal and Bacterial Type Strains, Phase II (KMG-II): from individual species to whole genera.</title>
        <authorList>
            <person name="Goeker M."/>
        </authorList>
    </citation>
    <scope>NUCLEOTIDE SEQUENCE [LARGE SCALE GENOMIC DNA]</scope>
    <source>
        <strain evidence="2 3">DSM 25521</strain>
    </source>
</reference>
<name>A0A2T4YYP9_9HYPH</name>
<evidence type="ECO:0000313" key="3">
    <source>
        <dbReference type="Proteomes" id="UP000241808"/>
    </source>
</evidence>
<sequence>MDRQALIARPATKRRAALWAIAVIAAGTVGAIAAGTAAMVADRHSPVRAIAALPAPADLDHAHHAFDAFRDQPPQPGVGSTASVAAQEGGSRL</sequence>
<comment type="caution">
    <text evidence="2">The sequence shown here is derived from an EMBL/GenBank/DDBJ whole genome shotgun (WGS) entry which is preliminary data.</text>
</comment>
<dbReference type="Proteomes" id="UP000241808">
    <property type="component" value="Unassembled WGS sequence"/>
</dbReference>
<dbReference type="AlphaFoldDB" id="A0A2T4YYP9"/>
<proteinExistence type="predicted"/>
<gene>
    <name evidence="2" type="ORF">C8P69_109117</name>
</gene>
<evidence type="ECO:0000313" key="2">
    <source>
        <dbReference type="EMBL" id="PTM51830.1"/>
    </source>
</evidence>
<feature type="region of interest" description="Disordered" evidence="1">
    <location>
        <begin position="68"/>
        <end position="93"/>
    </location>
</feature>
<evidence type="ECO:0000256" key="1">
    <source>
        <dbReference type="SAM" id="MobiDB-lite"/>
    </source>
</evidence>
<dbReference type="EMBL" id="PZZL01000009">
    <property type="protein sequence ID" value="PTM51830.1"/>
    <property type="molecule type" value="Genomic_DNA"/>
</dbReference>
<accession>A0A2T4YYP9</accession>
<keyword evidence="3" id="KW-1185">Reference proteome</keyword>